<keyword evidence="1" id="KW-0732">Signal</keyword>
<feature type="signal peptide" evidence="1">
    <location>
        <begin position="1"/>
        <end position="22"/>
    </location>
</feature>
<gene>
    <name evidence="2" type="ORF">QE207_12555</name>
</gene>
<organism evidence="2 3">
    <name type="scientific">Arsenophonus nasoniae</name>
    <name type="common">son-killer infecting Nasonia vitripennis</name>
    <dbReference type="NCBI Taxonomy" id="638"/>
    <lineage>
        <taxon>Bacteria</taxon>
        <taxon>Pseudomonadati</taxon>
        <taxon>Pseudomonadota</taxon>
        <taxon>Gammaproteobacteria</taxon>
        <taxon>Enterobacterales</taxon>
        <taxon>Morganellaceae</taxon>
        <taxon>Arsenophonus</taxon>
    </lineage>
</organism>
<dbReference type="RefSeq" id="WP_280628800.1">
    <property type="nucleotide sequence ID" value="NZ_CP123498.1"/>
</dbReference>
<evidence type="ECO:0008006" key="4">
    <source>
        <dbReference type="Google" id="ProtNLM"/>
    </source>
</evidence>
<reference evidence="2" key="1">
    <citation type="submission" date="2023-04" db="EMBL/GenBank/DDBJ databases">
        <title>Genome dynamics across the evolutionary transition to endosymbiosis.</title>
        <authorList>
            <person name="Siozios S."/>
            <person name="Nadal-Jimenez P."/>
            <person name="Azagi T."/>
            <person name="Sprong H."/>
            <person name="Frost C.L."/>
            <person name="Parratt S.R."/>
            <person name="Taylor G."/>
            <person name="Brettell L."/>
            <person name="Lew K.C."/>
            <person name="Croft L."/>
            <person name="King K.C."/>
            <person name="Brockhurst M.A."/>
            <person name="Hypsa V."/>
            <person name="Novakova E."/>
            <person name="Darby A.C."/>
            <person name="Hurst G.D.D."/>
        </authorList>
    </citation>
    <scope>NUCLEOTIDE SEQUENCE</scope>
    <source>
        <strain evidence="2">AIh</strain>
    </source>
</reference>
<name>A0AA95GDS4_9GAMM</name>
<dbReference type="AlphaFoldDB" id="A0AA95GDS4"/>
<dbReference type="Proteomes" id="UP001177597">
    <property type="component" value="Chromosome"/>
</dbReference>
<feature type="chain" id="PRO_5041711247" description="Lipoprotein" evidence="1">
    <location>
        <begin position="23"/>
        <end position="64"/>
    </location>
</feature>
<accession>A0AA95GDS4</accession>
<proteinExistence type="predicted"/>
<dbReference type="EMBL" id="CP123498">
    <property type="protein sequence ID" value="WGL94538.1"/>
    <property type="molecule type" value="Genomic_DNA"/>
</dbReference>
<sequence>MKQLFKTLAITFLFGCSFQSIANGTVKPKYIFIPSEGNVFLNCKWNGGQYIACPSLETPLKVND</sequence>
<evidence type="ECO:0000313" key="3">
    <source>
        <dbReference type="Proteomes" id="UP001177597"/>
    </source>
</evidence>
<protein>
    <recommendedName>
        <fullName evidence="4">Lipoprotein</fullName>
    </recommendedName>
</protein>
<evidence type="ECO:0000313" key="2">
    <source>
        <dbReference type="EMBL" id="WGL94538.1"/>
    </source>
</evidence>
<evidence type="ECO:0000256" key="1">
    <source>
        <dbReference type="SAM" id="SignalP"/>
    </source>
</evidence>